<dbReference type="OrthoDB" id="9204641at2"/>
<name>A0A254N112_9BURK</name>
<dbReference type="Proteomes" id="UP000197446">
    <property type="component" value="Unassembled WGS sequence"/>
</dbReference>
<reference evidence="1 2" key="1">
    <citation type="journal article" date="2007" name="Int. J. Syst. Evol. Microbiol.">
        <title>Description of Pelomonas aquatica sp. nov. and Pelomonas puraquae sp. nov., isolated from industrial and haemodialysis water.</title>
        <authorList>
            <person name="Gomila M."/>
            <person name="Bowien B."/>
            <person name="Falsen E."/>
            <person name="Moore E.R."/>
            <person name="Lalucat J."/>
        </authorList>
    </citation>
    <scope>NUCLEOTIDE SEQUENCE [LARGE SCALE GENOMIC DNA]</scope>
    <source>
        <strain evidence="1 2">CCUG 52769</strain>
    </source>
</reference>
<dbReference type="EMBL" id="NISI01000011">
    <property type="protein sequence ID" value="OWR01951.1"/>
    <property type="molecule type" value="Genomic_DNA"/>
</dbReference>
<accession>A0A254N112</accession>
<keyword evidence="2" id="KW-1185">Reference proteome</keyword>
<sequence length="87" mass="9517">MTIGITGQASAFENDVAAYLQELPRLLGTSEGKFALIGHAHLEGIHDSQEQAMREGYTRFGLGGFLVQQIAQSDLDMAVHWHQSCQS</sequence>
<evidence type="ECO:0000313" key="1">
    <source>
        <dbReference type="EMBL" id="OWR01951.1"/>
    </source>
</evidence>
<proteinExistence type="predicted"/>
<comment type="caution">
    <text evidence="1">The sequence shown here is derived from an EMBL/GenBank/DDBJ whole genome shotgun (WGS) entry which is preliminary data.</text>
</comment>
<organism evidence="1 2">
    <name type="scientific">Roseateles puraquae</name>
    <dbReference type="NCBI Taxonomy" id="431059"/>
    <lineage>
        <taxon>Bacteria</taxon>
        <taxon>Pseudomonadati</taxon>
        <taxon>Pseudomonadota</taxon>
        <taxon>Betaproteobacteria</taxon>
        <taxon>Burkholderiales</taxon>
        <taxon>Sphaerotilaceae</taxon>
        <taxon>Roseateles</taxon>
    </lineage>
</organism>
<protein>
    <submittedName>
        <fullName evidence="1">Uncharacterized protein</fullName>
    </submittedName>
</protein>
<gene>
    <name evidence="1" type="ORF">CDO81_21715</name>
</gene>
<dbReference type="RefSeq" id="WP_088485339.1">
    <property type="nucleotide sequence ID" value="NZ_NISI01000011.1"/>
</dbReference>
<evidence type="ECO:0000313" key="2">
    <source>
        <dbReference type="Proteomes" id="UP000197446"/>
    </source>
</evidence>
<dbReference type="AlphaFoldDB" id="A0A254N112"/>